<keyword evidence="12" id="KW-0762">Sugar transport</keyword>
<dbReference type="NCBIfam" id="TIGR00879">
    <property type="entry name" value="SP"/>
    <property type="match status" value="1"/>
</dbReference>
<feature type="domain" description="Major facilitator superfamily (MFS) profile" evidence="10">
    <location>
        <begin position="18"/>
        <end position="466"/>
    </location>
</feature>
<evidence type="ECO:0000256" key="6">
    <source>
        <dbReference type="ARBA" id="ARBA00023136"/>
    </source>
</evidence>
<evidence type="ECO:0000259" key="10">
    <source>
        <dbReference type="PROSITE" id="PS50850"/>
    </source>
</evidence>
<dbReference type="OrthoDB" id="6612291at2759"/>
<dbReference type="Proteomes" id="UP000504637">
    <property type="component" value="Unplaced"/>
</dbReference>
<evidence type="ECO:0000313" key="12">
    <source>
        <dbReference type="RefSeq" id="XP_033462694.1"/>
    </source>
</evidence>
<feature type="transmembrane region" description="Helical" evidence="9">
    <location>
        <begin position="347"/>
        <end position="364"/>
    </location>
</feature>
<proteinExistence type="inferred from homology"/>
<evidence type="ECO:0000256" key="5">
    <source>
        <dbReference type="ARBA" id="ARBA00022989"/>
    </source>
</evidence>
<reference evidence="12" key="1">
    <citation type="submission" date="2020-01" db="EMBL/GenBank/DDBJ databases">
        <authorList>
            <consortium name="DOE Joint Genome Institute"/>
            <person name="Haridas S."/>
            <person name="Albert R."/>
            <person name="Binder M."/>
            <person name="Bloem J."/>
            <person name="Labutti K."/>
            <person name="Salamov A."/>
            <person name="Andreopoulos B."/>
            <person name="Baker S.E."/>
            <person name="Barry K."/>
            <person name="Bills G."/>
            <person name="Bluhm B.H."/>
            <person name="Cannon C."/>
            <person name="Castanera R."/>
            <person name="Culley D.E."/>
            <person name="Daum C."/>
            <person name="Ezra D."/>
            <person name="Gonzalez J.B."/>
            <person name="Henrissat B."/>
            <person name="Kuo A."/>
            <person name="Liang C."/>
            <person name="Lipzen A."/>
            <person name="Lutzoni F."/>
            <person name="Magnuson J."/>
            <person name="Mondo S."/>
            <person name="Nolan M."/>
            <person name="Ohm R."/>
            <person name="Pangilinan J."/>
            <person name="Park H.-J."/>
            <person name="Ramirez L."/>
            <person name="Alfaro M."/>
            <person name="Sun H."/>
            <person name="Tritt A."/>
            <person name="Yoshinaga Y."/>
            <person name="Zwiers L.-H."/>
            <person name="Turgeon B.G."/>
            <person name="Goodwin S.B."/>
            <person name="Spatafora J.W."/>
            <person name="Crous P.W."/>
            <person name="Grigoriev I.V."/>
        </authorList>
    </citation>
    <scope>NUCLEOTIDE SEQUENCE</scope>
    <source>
        <strain evidence="12">CBS 342.82</strain>
    </source>
</reference>
<dbReference type="GeneID" id="54362152"/>
<dbReference type="InterPro" id="IPR005829">
    <property type="entry name" value="Sugar_transporter_CS"/>
</dbReference>
<organism evidence="12">
    <name type="scientific">Dissoconium aciculare CBS 342.82</name>
    <dbReference type="NCBI Taxonomy" id="1314786"/>
    <lineage>
        <taxon>Eukaryota</taxon>
        <taxon>Fungi</taxon>
        <taxon>Dikarya</taxon>
        <taxon>Ascomycota</taxon>
        <taxon>Pezizomycotina</taxon>
        <taxon>Dothideomycetes</taxon>
        <taxon>Dothideomycetidae</taxon>
        <taxon>Mycosphaerellales</taxon>
        <taxon>Dissoconiaceae</taxon>
        <taxon>Dissoconium</taxon>
    </lineage>
</organism>
<evidence type="ECO:0000256" key="2">
    <source>
        <dbReference type="ARBA" id="ARBA00010992"/>
    </source>
</evidence>
<dbReference type="InterPro" id="IPR003663">
    <property type="entry name" value="Sugar/inositol_transpt"/>
</dbReference>
<dbReference type="InterPro" id="IPR020846">
    <property type="entry name" value="MFS_dom"/>
</dbReference>
<feature type="transmembrane region" description="Helical" evidence="9">
    <location>
        <begin position="376"/>
        <end position="400"/>
    </location>
</feature>
<keyword evidence="5 9" id="KW-1133">Transmembrane helix</keyword>
<dbReference type="FunFam" id="1.20.1250.20:FF:000061">
    <property type="entry name" value="MFS sugar transporter"/>
    <property type="match status" value="1"/>
</dbReference>
<dbReference type="Pfam" id="PF00083">
    <property type="entry name" value="Sugar_tr"/>
    <property type="match status" value="1"/>
</dbReference>
<reference evidence="12" key="2">
    <citation type="submission" date="2020-04" db="EMBL/GenBank/DDBJ databases">
        <authorList>
            <consortium name="NCBI Genome Project"/>
        </authorList>
    </citation>
    <scope>NUCLEOTIDE SEQUENCE</scope>
    <source>
        <strain evidence="12">CBS 342.82</strain>
    </source>
</reference>
<protein>
    <submittedName>
        <fullName evidence="12">Sugar transporter STL1</fullName>
    </submittedName>
</protein>
<dbReference type="InterPro" id="IPR005828">
    <property type="entry name" value="MFS_sugar_transport-like"/>
</dbReference>
<evidence type="ECO:0000256" key="4">
    <source>
        <dbReference type="ARBA" id="ARBA00022692"/>
    </source>
</evidence>
<dbReference type="InterPro" id="IPR050360">
    <property type="entry name" value="MFS_Sugar_Transporters"/>
</dbReference>
<sequence length="557" mass="60851">MGDSKFYGLRGQRLALAVGIIAGVDFFLFGYDQGVMGGLLTLPSFTSVFPEIDTRNVAPDSPRATTQGITIGSYNLGCFAGAIACIWLGNMLGRRKTIFLGTSIMVVGAILQCTPGSIPGTQGLPQLIVGRVITGFGNGLSTSTVPTWQSETSAAHKRGQFVMIEGALITCGIMVSYWLDFGLSFVNSSVSWRFPIAFQIVPAIIILTFILQLPESPRWLILKGREDEASQVLSALLDLPEDDRRVVTEFHLIKETVLESSQGSFRDCFTMDKNRNFHRAALGYVNQMFQQISGINLITYYAATIYENSIGLDPTLSRLLAAANGTEYFAASWIAVFTIEKFGRRQLMLFGSFGMTASMAILAGTTSQTGNAQMGIAAAVFLFVFNTFFAIGWLGMTWLYPSEIVPLRIRAPSSALSTSANWIFNFLVVMITPVAFASIGYKTYIIFAVINAFIIPCVYFFYPETAYRSLEEMDGIFQQATNVFDVVRLARPDVTPNKYDKHGKFIMSDDEDSETTGSGRGIHGSGEVGLENKGRSGHNEAYQAEGGFAGKSEKEGL</sequence>
<dbReference type="RefSeq" id="XP_033462694.1">
    <property type="nucleotide sequence ID" value="XM_033604352.1"/>
</dbReference>
<feature type="region of interest" description="Disordered" evidence="8">
    <location>
        <begin position="505"/>
        <end position="557"/>
    </location>
</feature>
<dbReference type="GO" id="GO:0005351">
    <property type="term" value="F:carbohydrate:proton symporter activity"/>
    <property type="evidence" value="ECO:0007669"/>
    <property type="project" value="TreeGrafter"/>
</dbReference>
<name>A0A6J3MCQ1_9PEZI</name>
<evidence type="ECO:0000256" key="7">
    <source>
        <dbReference type="RuleBase" id="RU003346"/>
    </source>
</evidence>
<dbReference type="GO" id="GO:0016020">
    <property type="term" value="C:membrane"/>
    <property type="evidence" value="ECO:0007669"/>
    <property type="project" value="UniProtKB-SubCell"/>
</dbReference>
<comment type="similarity">
    <text evidence="2 7">Belongs to the major facilitator superfamily. Sugar transporter (TC 2.A.1.1) family.</text>
</comment>
<evidence type="ECO:0000256" key="8">
    <source>
        <dbReference type="SAM" id="MobiDB-lite"/>
    </source>
</evidence>
<dbReference type="PANTHER" id="PTHR48022:SF68">
    <property type="entry name" value="MAJOR FACILITATOR SUPERFAMILY (MFS) PROFILE DOMAIN-CONTAINING PROTEIN-RELATED"/>
    <property type="match status" value="1"/>
</dbReference>
<dbReference type="PRINTS" id="PR00171">
    <property type="entry name" value="SUGRTRNSPORT"/>
</dbReference>
<feature type="transmembrane region" description="Helical" evidence="9">
    <location>
        <begin position="445"/>
        <end position="462"/>
    </location>
</feature>
<dbReference type="InterPro" id="IPR036259">
    <property type="entry name" value="MFS_trans_sf"/>
</dbReference>
<keyword evidence="3 7" id="KW-0813">Transport</keyword>
<feature type="transmembrane region" description="Helical" evidence="9">
    <location>
        <begin position="71"/>
        <end position="89"/>
    </location>
</feature>
<feature type="compositionally biased region" description="Gly residues" evidence="8">
    <location>
        <begin position="518"/>
        <end position="527"/>
    </location>
</feature>
<dbReference type="PROSITE" id="PS50850">
    <property type="entry name" value="MFS"/>
    <property type="match status" value="1"/>
</dbReference>
<accession>A0A6J3MCQ1</accession>
<feature type="transmembrane region" description="Helical" evidence="9">
    <location>
        <begin position="420"/>
        <end position="439"/>
    </location>
</feature>
<evidence type="ECO:0000313" key="11">
    <source>
        <dbReference type="Proteomes" id="UP000504637"/>
    </source>
</evidence>
<evidence type="ECO:0000256" key="3">
    <source>
        <dbReference type="ARBA" id="ARBA00022448"/>
    </source>
</evidence>
<feature type="transmembrane region" description="Helical" evidence="9">
    <location>
        <begin position="191"/>
        <end position="213"/>
    </location>
</feature>
<keyword evidence="4 9" id="KW-0812">Transmembrane</keyword>
<keyword evidence="6 9" id="KW-0472">Membrane</keyword>
<keyword evidence="11" id="KW-1185">Reference proteome</keyword>
<comment type="subcellular location">
    <subcellularLocation>
        <location evidence="1">Membrane</location>
        <topology evidence="1">Multi-pass membrane protein</topology>
    </subcellularLocation>
</comment>
<reference evidence="12" key="3">
    <citation type="submission" date="2025-08" db="UniProtKB">
        <authorList>
            <consortium name="RefSeq"/>
        </authorList>
    </citation>
    <scope>IDENTIFICATION</scope>
    <source>
        <strain evidence="12">CBS 342.82</strain>
    </source>
</reference>
<dbReference type="SUPFAM" id="SSF103473">
    <property type="entry name" value="MFS general substrate transporter"/>
    <property type="match status" value="1"/>
</dbReference>
<dbReference type="Gene3D" id="1.20.1250.20">
    <property type="entry name" value="MFS general substrate transporter like domains"/>
    <property type="match status" value="1"/>
</dbReference>
<feature type="transmembrane region" description="Helical" evidence="9">
    <location>
        <begin position="12"/>
        <end position="31"/>
    </location>
</feature>
<gene>
    <name evidence="12" type="ORF">K489DRAFT_378187</name>
</gene>
<dbReference type="PANTHER" id="PTHR48022">
    <property type="entry name" value="PLASTIDIC GLUCOSE TRANSPORTER 4"/>
    <property type="match status" value="1"/>
</dbReference>
<evidence type="ECO:0000256" key="1">
    <source>
        <dbReference type="ARBA" id="ARBA00004141"/>
    </source>
</evidence>
<dbReference type="PROSITE" id="PS00216">
    <property type="entry name" value="SUGAR_TRANSPORT_1"/>
    <property type="match status" value="1"/>
</dbReference>
<dbReference type="AlphaFoldDB" id="A0A6J3MCQ1"/>
<evidence type="ECO:0000256" key="9">
    <source>
        <dbReference type="SAM" id="Phobius"/>
    </source>
</evidence>
<feature type="transmembrane region" description="Helical" evidence="9">
    <location>
        <begin position="161"/>
        <end position="179"/>
    </location>
</feature>